<dbReference type="InterPro" id="IPR012951">
    <property type="entry name" value="BBE"/>
</dbReference>
<evidence type="ECO:0000259" key="6">
    <source>
        <dbReference type="PROSITE" id="PS51387"/>
    </source>
</evidence>
<name>A0A7W3VZR6_9PSEU</name>
<keyword evidence="4" id="KW-0274">FAD</keyword>
<dbReference type="InterPro" id="IPR036318">
    <property type="entry name" value="FAD-bd_PCMH-like_sf"/>
</dbReference>
<sequence>MRGSVLTESDPEYSGATAIWNGAVDRRPAVIARCADDRDVVAAVCAARRHGLPLSVLGGGHDWAGRALRDGGLLVDLTPMREVRVDDLSWTAFVQGAARAGDVLAAARPYGLAPVTGVINKVGLTGLALGGGYGVLGGRYGLASDNLISADVVLADGRKVTANATEHPDLYWALRGGGGNFGVVTEAHFQLHPVSAVQAGLLVFPLNQAARVLRGYQDLISEAPHDLTVMAGFFGGPDGEPVLFLLPVWCGDERRAEPWLARLRGLGKPVAGELTSMAYPDVLSLFDASIVDGRHNEMRTRWVAGLTDEIIDIVVAAMSKATSPLTGLFLHNFHGAATEVGPADTPFALRRDHLLVEICASWESTVDDDGTAHRHWARDLSADLARHALPGGYPNLLGTDEPERVTVAFGPNAARLLEIAERYDPDGVFNAVASLRPDPPAPAPSTTVETIRFKLRGGVCDADFRTLNRQVQDEYLARRPGFLSRQTSRNADGEYLVVVHWASKEDAHATMGSFFTAPETQGFLGAVDKSTVASGSYALVPGPRRAG</sequence>
<dbReference type="Gene3D" id="3.30.465.10">
    <property type="match status" value="1"/>
</dbReference>
<dbReference type="EMBL" id="JACGZW010000008">
    <property type="protein sequence ID" value="MBB1156106.1"/>
    <property type="molecule type" value="Genomic_DNA"/>
</dbReference>
<keyword evidence="3" id="KW-0285">Flavoprotein</keyword>
<dbReference type="PROSITE" id="PS51387">
    <property type="entry name" value="FAD_PCMH"/>
    <property type="match status" value="1"/>
</dbReference>
<dbReference type="InterPro" id="IPR006093">
    <property type="entry name" value="Oxy_OxRdtase_FAD_BS"/>
</dbReference>
<dbReference type="InterPro" id="IPR016169">
    <property type="entry name" value="FAD-bd_PCMH_sub2"/>
</dbReference>
<evidence type="ECO:0000256" key="5">
    <source>
        <dbReference type="ARBA" id="ARBA00023002"/>
    </source>
</evidence>
<comment type="cofactor">
    <cofactor evidence="1">
        <name>FAD</name>
        <dbReference type="ChEBI" id="CHEBI:57692"/>
    </cofactor>
</comment>
<accession>A0A7W3VZR6</accession>
<comment type="caution">
    <text evidence="7">The sequence shown here is derived from an EMBL/GenBank/DDBJ whole genome shotgun (WGS) entry which is preliminary data.</text>
</comment>
<dbReference type="GO" id="GO:0071949">
    <property type="term" value="F:FAD binding"/>
    <property type="evidence" value="ECO:0007669"/>
    <property type="project" value="InterPro"/>
</dbReference>
<evidence type="ECO:0000256" key="1">
    <source>
        <dbReference type="ARBA" id="ARBA00001974"/>
    </source>
</evidence>
<dbReference type="Proteomes" id="UP000526734">
    <property type="component" value="Unassembled WGS sequence"/>
</dbReference>
<dbReference type="SUPFAM" id="SSF54909">
    <property type="entry name" value="Dimeric alpha+beta barrel"/>
    <property type="match status" value="1"/>
</dbReference>
<dbReference type="InterPro" id="IPR016167">
    <property type="entry name" value="FAD-bd_PCMH_sub1"/>
</dbReference>
<dbReference type="GO" id="GO:0016491">
    <property type="term" value="F:oxidoreductase activity"/>
    <property type="evidence" value="ECO:0007669"/>
    <property type="project" value="UniProtKB-KW"/>
</dbReference>
<dbReference type="Gene3D" id="3.30.70.100">
    <property type="match status" value="1"/>
</dbReference>
<evidence type="ECO:0000256" key="3">
    <source>
        <dbReference type="ARBA" id="ARBA00022630"/>
    </source>
</evidence>
<dbReference type="Gene3D" id="3.40.462.20">
    <property type="match status" value="1"/>
</dbReference>
<feature type="domain" description="FAD-binding PCMH-type" evidence="6">
    <location>
        <begin position="24"/>
        <end position="194"/>
    </location>
</feature>
<gene>
    <name evidence="7" type="ORF">H4281_23395</name>
</gene>
<keyword evidence="8" id="KW-1185">Reference proteome</keyword>
<dbReference type="PANTHER" id="PTHR42973">
    <property type="entry name" value="BINDING OXIDOREDUCTASE, PUTATIVE (AFU_ORTHOLOGUE AFUA_1G17690)-RELATED"/>
    <property type="match status" value="1"/>
</dbReference>
<dbReference type="PANTHER" id="PTHR42973:SF39">
    <property type="entry name" value="FAD-BINDING PCMH-TYPE DOMAIN-CONTAINING PROTEIN"/>
    <property type="match status" value="1"/>
</dbReference>
<dbReference type="InterPro" id="IPR011008">
    <property type="entry name" value="Dimeric_a/b-barrel"/>
</dbReference>
<dbReference type="Pfam" id="PF01565">
    <property type="entry name" value="FAD_binding_4"/>
    <property type="match status" value="1"/>
</dbReference>
<evidence type="ECO:0000256" key="4">
    <source>
        <dbReference type="ARBA" id="ARBA00022827"/>
    </source>
</evidence>
<dbReference type="Gene3D" id="3.30.43.10">
    <property type="entry name" value="Uridine Diphospho-n-acetylenolpyruvylglucosamine Reductase, domain 2"/>
    <property type="match status" value="1"/>
</dbReference>
<dbReference type="InterPro" id="IPR006094">
    <property type="entry name" value="Oxid_FAD_bind_N"/>
</dbReference>
<evidence type="ECO:0000313" key="8">
    <source>
        <dbReference type="Proteomes" id="UP000526734"/>
    </source>
</evidence>
<proteinExistence type="inferred from homology"/>
<dbReference type="InterPro" id="IPR050416">
    <property type="entry name" value="FAD-linked_Oxidoreductase"/>
</dbReference>
<dbReference type="SUPFAM" id="SSF56176">
    <property type="entry name" value="FAD-binding/transporter-associated domain-like"/>
    <property type="match status" value="1"/>
</dbReference>
<dbReference type="InterPro" id="IPR016166">
    <property type="entry name" value="FAD-bd_PCMH"/>
</dbReference>
<dbReference type="PROSITE" id="PS00862">
    <property type="entry name" value="OX2_COVAL_FAD"/>
    <property type="match status" value="1"/>
</dbReference>
<keyword evidence="5" id="KW-0560">Oxidoreductase</keyword>
<protein>
    <submittedName>
        <fullName evidence="7">FAD-binding protein</fullName>
    </submittedName>
</protein>
<evidence type="ECO:0000256" key="2">
    <source>
        <dbReference type="ARBA" id="ARBA00005466"/>
    </source>
</evidence>
<dbReference type="Pfam" id="PF08031">
    <property type="entry name" value="BBE"/>
    <property type="match status" value="1"/>
</dbReference>
<comment type="similarity">
    <text evidence="2">Belongs to the oxygen-dependent FAD-linked oxidoreductase family.</text>
</comment>
<organism evidence="7 8">
    <name type="scientific">Amycolatopsis dendrobii</name>
    <dbReference type="NCBI Taxonomy" id="2760662"/>
    <lineage>
        <taxon>Bacteria</taxon>
        <taxon>Bacillati</taxon>
        <taxon>Actinomycetota</taxon>
        <taxon>Actinomycetes</taxon>
        <taxon>Pseudonocardiales</taxon>
        <taxon>Pseudonocardiaceae</taxon>
        <taxon>Amycolatopsis</taxon>
    </lineage>
</organism>
<dbReference type="AlphaFoldDB" id="A0A7W3VZR6"/>
<evidence type="ECO:0000313" key="7">
    <source>
        <dbReference type="EMBL" id="MBB1156106.1"/>
    </source>
</evidence>
<reference evidence="7 8" key="1">
    <citation type="submission" date="2020-08" db="EMBL/GenBank/DDBJ databases">
        <title>Amycolatopsis sp. nov. DR6-1 isolated from Dendrobium heterocarpum.</title>
        <authorList>
            <person name="Tedsree N."/>
            <person name="Kuncharoen N."/>
            <person name="Likhitwitayawuid K."/>
            <person name="Tanasupawat S."/>
        </authorList>
    </citation>
    <scope>NUCLEOTIDE SEQUENCE [LARGE SCALE GENOMIC DNA]</scope>
    <source>
        <strain evidence="7 8">DR6-1</strain>
    </source>
</reference>